<organism evidence="4 5">
    <name type="scientific">Uliginosibacterium aquaticum</name>
    <dbReference type="NCBI Taxonomy" id="2731212"/>
    <lineage>
        <taxon>Bacteria</taxon>
        <taxon>Pseudomonadati</taxon>
        <taxon>Pseudomonadota</taxon>
        <taxon>Betaproteobacteria</taxon>
        <taxon>Rhodocyclales</taxon>
        <taxon>Zoogloeaceae</taxon>
        <taxon>Uliginosibacterium</taxon>
    </lineage>
</organism>
<proteinExistence type="inferred from homology"/>
<feature type="domain" description="Phosphoribosyltransferase" evidence="2">
    <location>
        <begin position="155"/>
        <end position="251"/>
    </location>
</feature>
<comment type="similarity">
    <text evidence="1">Belongs to the ComF/GntX family.</text>
</comment>
<evidence type="ECO:0000313" key="5">
    <source>
        <dbReference type="Proteomes" id="UP000778523"/>
    </source>
</evidence>
<reference evidence="4 5" key="1">
    <citation type="submission" date="2020-06" db="EMBL/GenBank/DDBJ databases">
        <title>Draft genome of Uliginosibacterium sp. IMCC34675.</title>
        <authorList>
            <person name="Song J."/>
        </authorList>
    </citation>
    <scope>NUCLEOTIDE SEQUENCE [LARGE SCALE GENOMIC DNA]</scope>
    <source>
        <strain evidence="4 5">IMCC34675</strain>
    </source>
</reference>
<dbReference type="CDD" id="cd06223">
    <property type="entry name" value="PRTases_typeI"/>
    <property type="match status" value="1"/>
</dbReference>
<gene>
    <name evidence="4" type="ORF">HJ583_005620</name>
</gene>
<comment type="caution">
    <text evidence="4">The sequence shown here is derived from an EMBL/GenBank/DDBJ whole genome shotgun (WGS) entry which is preliminary data.</text>
</comment>
<dbReference type="Proteomes" id="UP000778523">
    <property type="component" value="Unassembled WGS sequence"/>
</dbReference>
<dbReference type="InterPro" id="IPR044005">
    <property type="entry name" value="DZR_2"/>
</dbReference>
<dbReference type="InterPro" id="IPR029057">
    <property type="entry name" value="PRTase-like"/>
</dbReference>
<evidence type="ECO:0000313" key="4">
    <source>
        <dbReference type="EMBL" id="NSL54493.1"/>
    </source>
</evidence>
<dbReference type="InterPro" id="IPR000836">
    <property type="entry name" value="PRTase_dom"/>
</dbReference>
<dbReference type="SUPFAM" id="SSF53271">
    <property type="entry name" value="PRTase-like"/>
    <property type="match status" value="1"/>
</dbReference>
<protein>
    <submittedName>
        <fullName evidence="4">ComF family protein</fullName>
    </submittedName>
</protein>
<name>A0ABX2IFB1_9RHOO</name>
<evidence type="ECO:0000259" key="3">
    <source>
        <dbReference type="Pfam" id="PF18912"/>
    </source>
</evidence>
<sequence length="258" mass="27838">MGLTFVKTAGDDPGEVAGLSNRIIHAARYGSSVLRGLWPQTCFVCGERAGRQPLCPACAAQVRALPAPGCPCCALPMPVAGVLCGRCQRRPPHFDATHAPFIYSHPLREMVLALKHGQGFGLTGWMVQALAGAGRGVAADCLLPMPLHRRRLAERGFNQAMELARGLGRELGLPVRAQVLLRDVDTRQLAGLRQRERRRCVRGAFRCVADLSGLHVLVVDDVMTSGATLDEVARSLKQAGAARVTNLVLARTLRERPD</sequence>
<dbReference type="Pfam" id="PF00156">
    <property type="entry name" value="Pribosyltran"/>
    <property type="match status" value="1"/>
</dbReference>
<dbReference type="Pfam" id="PF18912">
    <property type="entry name" value="DZR_2"/>
    <property type="match status" value="1"/>
</dbReference>
<evidence type="ECO:0000256" key="1">
    <source>
        <dbReference type="ARBA" id="ARBA00008007"/>
    </source>
</evidence>
<evidence type="ECO:0000259" key="2">
    <source>
        <dbReference type="Pfam" id="PF00156"/>
    </source>
</evidence>
<dbReference type="Gene3D" id="3.40.50.2020">
    <property type="match status" value="1"/>
</dbReference>
<dbReference type="EMBL" id="JABCSC020000001">
    <property type="protein sequence ID" value="NSL54493.1"/>
    <property type="molecule type" value="Genomic_DNA"/>
</dbReference>
<feature type="domain" description="Double zinc ribbon" evidence="3">
    <location>
        <begin position="34"/>
        <end position="88"/>
    </location>
</feature>
<keyword evidence="5" id="KW-1185">Reference proteome</keyword>
<dbReference type="InterPro" id="IPR051910">
    <property type="entry name" value="ComF/GntX_DNA_util-trans"/>
</dbReference>
<dbReference type="PANTHER" id="PTHR47505:SF1">
    <property type="entry name" value="DNA UTILIZATION PROTEIN YHGH"/>
    <property type="match status" value="1"/>
</dbReference>
<accession>A0ABX2IFB1</accession>
<dbReference type="PANTHER" id="PTHR47505">
    <property type="entry name" value="DNA UTILIZATION PROTEIN YHGH"/>
    <property type="match status" value="1"/>
</dbReference>